<keyword evidence="2" id="KW-1185">Reference proteome</keyword>
<evidence type="ECO:0000313" key="2">
    <source>
        <dbReference type="Proteomes" id="UP001234178"/>
    </source>
</evidence>
<sequence>MMKNKRRHEKRIFDYLGTITVNFDPQISTLPLMMNNKQITKENKTNDDDPDVFAKVPEKTVHGRATLRSHVLFPPSTTFVLVRSCCFVPHQFTLVGRWDGRARLSTATDLGLNDSARINNIL</sequence>
<organism evidence="1 2">
    <name type="scientific">Daphnia magna</name>
    <dbReference type="NCBI Taxonomy" id="35525"/>
    <lineage>
        <taxon>Eukaryota</taxon>
        <taxon>Metazoa</taxon>
        <taxon>Ecdysozoa</taxon>
        <taxon>Arthropoda</taxon>
        <taxon>Crustacea</taxon>
        <taxon>Branchiopoda</taxon>
        <taxon>Diplostraca</taxon>
        <taxon>Cladocera</taxon>
        <taxon>Anomopoda</taxon>
        <taxon>Daphniidae</taxon>
        <taxon>Daphnia</taxon>
    </lineage>
</organism>
<dbReference type="EMBL" id="JAOYFB010000038">
    <property type="protein sequence ID" value="KAK4025811.1"/>
    <property type="molecule type" value="Genomic_DNA"/>
</dbReference>
<comment type="caution">
    <text evidence="1">The sequence shown here is derived from an EMBL/GenBank/DDBJ whole genome shotgun (WGS) entry which is preliminary data.</text>
</comment>
<accession>A0ABR0AL12</accession>
<dbReference type="Proteomes" id="UP001234178">
    <property type="component" value="Unassembled WGS sequence"/>
</dbReference>
<proteinExistence type="predicted"/>
<gene>
    <name evidence="1" type="ORF">OUZ56_014857</name>
</gene>
<reference evidence="1 2" key="1">
    <citation type="journal article" date="2023" name="Nucleic Acids Res.">
        <title>The hologenome of Daphnia magna reveals possible DNA methylation and microbiome-mediated evolution of the host genome.</title>
        <authorList>
            <person name="Chaturvedi A."/>
            <person name="Li X."/>
            <person name="Dhandapani V."/>
            <person name="Marshall H."/>
            <person name="Kissane S."/>
            <person name="Cuenca-Cambronero M."/>
            <person name="Asole G."/>
            <person name="Calvet F."/>
            <person name="Ruiz-Romero M."/>
            <person name="Marangio P."/>
            <person name="Guigo R."/>
            <person name="Rago D."/>
            <person name="Mirbahai L."/>
            <person name="Eastwood N."/>
            <person name="Colbourne J.K."/>
            <person name="Zhou J."/>
            <person name="Mallon E."/>
            <person name="Orsini L."/>
        </authorList>
    </citation>
    <scope>NUCLEOTIDE SEQUENCE [LARGE SCALE GENOMIC DNA]</scope>
    <source>
        <strain evidence="1">LRV0_1</strain>
    </source>
</reference>
<name>A0ABR0AL12_9CRUS</name>
<evidence type="ECO:0000313" key="1">
    <source>
        <dbReference type="EMBL" id="KAK4025811.1"/>
    </source>
</evidence>
<protein>
    <submittedName>
        <fullName evidence="1">Uncharacterized protein</fullName>
    </submittedName>
</protein>